<evidence type="ECO:0000259" key="2">
    <source>
        <dbReference type="Pfam" id="PF18201"/>
    </source>
</evidence>
<dbReference type="Gene3D" id="2.60.40.790">
    <property type="match status" value="1"/>
</dbReference>
<evidence type="ECO:0000256" key="1">
    <source>
        <dbReference type="ARBA" id="ARBA00008511"/>
    </source>
</evidence>
<proteinExistence type="inferred from homology"/>
<comment type="similarity">
    <text evidence="1">Belongs to the PIH1 family.</text>
</comment>
<sequence>MDNINSESMSKQAQQIWAMLDDMSENDPSAYKKFIERQLQEGKEHISPPEPHMCVQATLVTKPSKPLFINFCSWKRIPEPKSPQDPVPVTGTRLTHEKGGFSLTSVAFNPRVLEEYGRNAKNSVDGDTLIQLALDYIEAEQKVKVTRTYTVLPVETPHKGDLNLIQLSFTKLNKQQPQPQNDVEELEKMFGPLSTREKDSLLYKLTNMAGNDATDKDEHPDIVLSGIPSTPTTRVKLIEELKDIKLTTPKYSLEPLDAPNGRQLVLRVDLPGVKSVSECELDISEDDVKLVVPGQYELKIKLPSCIEDEESCAKFNRKTSVLTLTMPVKT</sequence>
<protein>
    <recommendedName>
        <fullName evidence="2">PIH1D1/2/3 CS-like domain-containing protein</fullName>
    </recommendedName>
</protein>
<dbReference type="GO" id="GO:0005737">
    <property type="term" value="C:cytoplasm"/>
    <property type="evidence" value="ECO:0007669"/>
    <property type="project" value="TreeGrafter"/>
</dbReference>
<dbReference type="Proteomes" id="UP001497497">
    <property type="component" value="Unassembled WGS sequence"/>
</dbReference>
<dbReference type="InterPro" id="IPR008978">
    <property type="entry name" value="HSP20-like_chaperone"/>
</dbReference>
<evidence type="ECO:0000313" key="3">
    <source>
        <dbReference type="EMBL" id="CAL1544644.1"/>
    </source>
</evidence>
<dbReference type="GO" id="GO:0006364">
    <property type="term" value="P:rRNA processing"/>
    <property type="evidence" value="ECO:0007669"/>
    <property type="project" value="TreeGrafter"/>
</dbReference>
<dbReference type="AlphaFoldDB" id="A0AAV2IEW8"/>
<evidence type="ECO:0000313" key="4">
    <source>
        <dbReference type="Proteomes" id="UP001497497"/>
    </source>
</evidence>
<name>A0AAV2IEW8_LYMST</name>
<comment type="caution">
    <text evidence="3">The sequence shown here is derived from an EMBL/GenBank/DDBJ whole genome shotgun (WGS) entry which is preliminary data.</text>
</comment>
<dbReference type="PANTHER" id="PTHR22997">
    <property type="entry name" value="PIH1 DOMAIN-CONTAINING PROTEIN 1"/>
    <property type="match status" value="1"/>
</dbReference>
<dbReference type="InterPro" id="IPR050734">
    <property type="entry name" value="PIH1/Kintoun_subfamily"/>
</dbReference>
<reference evidence="3 4" key="1">
    <citation type="submission" date="2024-04" db="EMBL/GenBank/DDBJ databases">
        <authorList>
            <consortium name="Genoscope - CEA"/>
            <person name="William W."/>
        </authorList>
    </citation>
    <scope>NUCLEOTIDE SEQUENCE [LARGE SCALE GENOMIC DNA]</scope>
</reference>
<keyword evidence="4" id="KW-1185">Reference proteome</keyword>
<dbReference type="CDD" id="cd00298">
    <property type="entry name" value="ACD_sHsps_p23-like"/>
    <property type="match status" value="1"/>
</dbReference>
<dbReference type="InterPro" id="IPR041442">
    <property type="entry name" value="PIH1D1/2/3_CS-like"/>
</dbReference>
<gene>
    <name evidence="3" type="ORF">GSLYS_00018155001</name>
</gene>
<dbReference type="GO" id="GO:1990904">
    <property type="term" value="C:ribonucleoprotein complex"/>
    <property type="evidence" value="ECO:0007669"/>
    <property type="project" value="TreeGrafter"/>
</dbReference>
<accession>A0AAV2IEW8</accession>
<dbReference type="Pfam" id="PF18201">
    <property type="entry name" value="PIH1_CS"/>
    <property type="match status" value="1"/>
</dbReference>
<dbReference type="GO" id="GO:0097255">
    <property type="term" value="C:R2TP complex"/>
    <property type="evidence" value="ECO:0007669"/>
    <property type="project" value="TreeGrafter"/>
</dbReference>
<feature type="domain" description="PIH1D1/2/3 CS-like" evidence="2">
    <location>
        <begin position="257"/>
        <end position="329"/>
    </location>
</feature>
<organism evidence="3 4">
    <name type="scientific">Lymnaea stagnalis</name>
    <name type="common">Great pond snail</name>
    <name type="synonym">Helix stagnalis</name>
    <dbReference type="NCBI Taxonomy" id="6523"/>
    <lineage>
        <taxon>Eukaryota</taxon>
        <taxon>Metazoa</taxon>
        <taxon>Spiralia</taxon>
        <taxon>Lophotrochozoa</taxon>
        <taxon>Mollusca</taxon>
        <taxon>Gastropoda</taxon>
        <taxon>Heterobranchia</taxon>
        <taxon>Euthyneura</taxon>
        <taxon>Panpulmonata</taxon>
        <taxon>Hygrophila</taxon>
        <taxon>Lymnaeoidea</taxon>
        <taxon>Lymnaeidae</taxon>
        <taxon>Lymnaea</taxon>
    </lineage>
</organism>
<dbReference type="GO" id="GO:0000492">
    <property type="term" value="P:box C/D snoRNP assembly"/>
    <property type="evidence" value="ECO:0007669"/>
    <property type="project" value="TreeGrafter"/>
</dbReference>
<dbReference type="PANTHER" id="PTHR22997:SF6">
    <property type="entry name" value="PIH1 DOMAIN-CONTAINING PROTEIN 2"/>
    <property type="match status" value="1"/>
</dbReference>
<dbReference type="EMBL" id="CAXITT010000635">
    <property type="protein sequence ID" value="CAL1544644.1"/>
    <property type="molecule type" value="Genomic_DNA"/>
</dbReference>